<dbReference type="PROSITE" id="PS00895">
    <property type="entry name" value="3_HYDROXYISOBUT_DH"/>
    <property type="match status" value="1"/>
</dbReference>
<reference evidence="5 6" key="1">
    <citation type="submission" date="2019-03" db="EMBL/GenBank/DDBJ databases">
        <title>Thermus tengchongensis species for the arsenic transformation mechanism.</title>
        <authorList>
            <person name="Yuan G.C."/>
        </authorList>
    </citation>
    <scope>NUCLEOTIDE SEQUENCE [LARGE SCALE GENOMIC DNA]</scope>
    <source>
        <strain evidence="5 6">15Y</strain>
    </source>
</reference>
<dbReference type="InterPro" id="IPR006114">
    <property type="entry name" value="6PGDH_C"/>
</dbReference>
<accession>A0ABY2K958</accession>
<name>A0ABY2K958_9DEIN</name>
<proteinExistence type="inferred from homology"/>
<dbReference type="InterPro" id="IPR006183">
    <property type="entry name" value="Pgluconate_DH"/>
</dbReference>
<dbReference type="EMBL" id="SKBL01000002">
    <property type="protein sequence ID" value="TFU17780.1"/>
    <property type="molecule type" value="Genomic_DNA"/>
</dbReference>
<dbReference type="InterPro" id="IPR006115">
    <property type="entry name" value="6PGDH_NADP-bd"/>
</dbReference>
<evidence type="ECO:0000313" key="6">
    <source>
        <dbReference type="Proteomes" id="UP000297244"/>
    </source>
</evidence>
<dbReference type="PIRSF" id="PIRSF000103">
    <property type="entry name" value="HIBADH"/>
    <property type="match status" value="1"/>
</dbReference>
<keyword evidence="6" id="KW-1185">Reference proteome</keyword>
<dbReference type="SMART" id="SM01350">
    <property type="entry name" value="6PGD"/>
    <property type="match status" value="1"/>
</dbReference>
<keyword evidence="3" id="KW-0311">Gluconate utilization</keyword>
<gene>
    <name evidence="5" type="ORF">E0489_03035</name>
</gene>
<dbReference type="InterPro" id="IPR002204">
    <property type="entry name" value="3-OH-isobutyrate_DH-rel_CS"/>
</dbReference>
<comment type="caution">
    <text evidence="5">The sequence shown here is derived from an EMBL/GenBank/DDBJ whole genome shotgun (WGS) entry which is preliminary data.</text>
</comment>
<dbReference type="InterPro" id="IPR036291">
    <property type="entry name" value="NAD(P)-bd_dom_sf"/>
</dbReference>
<comment type="similarity">
    <text evidence="1">Belongs to the 6-phosphogluconate dehydrogenase family.</text>
</comment>
<dbReference type="SUPFAM" id="SSF51735">
    <property type="entry name" value="NAD(P)-binding Rossmann-fold domains"/>
    <property type="match status" value="1"/>
</dbReference>
<dbReference type="Gene3D" id="1.10.1040.10">
    <property type="entry name" value="N-(1-d-carboxylethyl)-l-norvaline Dehydrogenase, domain 2"/>
    <property type="match status" value="1"/>
</dbReference>
<evidence type="ECO:0000256" key="1">
    <source>
        <dbReference type="ARBA" id="ARBA00008419"/>
    </source>
</evidence>
<sequence length="302" mass="32104">MVGLGRMGLGMAKRWREAGLEVLGYDQDPGARARAEALGLRTAEALEALMEALPTPRTLWLMVPAGAVDPLLEALLPHLAPGDLVVDGGNSFYRESQRRGQLLGARGVGFLDVGVSGGLFGEREGYGIMVGGEAALVARIQPYLEALAPAGGWVHAGGLGAGHYAKMVHNGIEYALMEAYAEGTDLLFAAREDLGLDPKAVVAAWRRGTIVRGFLLDRLAEVLQGELGVAPVVEDTGEGRWALEEGLRRGVPLPAMAQALFARWESQGRASLRYRLQALLRKAFGGHPVQPSGGEHVEDSAL</sequence>
<dbReference type="PANTHER" id="PTHR11811">
    <property type="entry name" value="6-PHOSPHOGLUCONATE DEHYDROGENASE"/>
    <property type="match status" value="1"/>
</dbReference>
<dbReference type="NCBIfam" id="NF007161">
    <property type="entry name" value="PRK09599.1"/>
    <property type="match status" value="1"/>
</dbReference>
<keyword evidence="2" id="KW-0560">Oxidoreductase</keyword>
<dbReference type="InterPro" id="IPR008927">
    <property type="entry name" value="6-PGluconate_DH-like_C_sf"/>
</dbReference>
<protein>
    <submittedName>
        <fullName evidence="5">NADP-dependent phosphogluconate dehydrogenase</fullName>
    </submittedName>
</protein>
<evidence type="ECO:0000313" key="5">
    <source>
        <dbReference type="EMBL" id="TFU17780.1"/>
    </source>
</evidence>
<feature type="domain" description="6-phosphogluconate dehydrogenase C-terminal" evidence="4">
    <location>
        <begin position="162"/>
        <end position="300"/>
    </location>
</feature>
<organism evidence="5 6">
    <name type="scientific">Thermus tengchongensis</name>
    <dbReference type="NCBI Taxonomy" id="1214928"/>
    <lineage>
        <taxon>Bacteria</taxon>
        <taxon>Thermotogati</taxon>
        <taxon>Deinococcota</taxon>
        <taxon>Deinococci</taxon>
        <taxon>Thermales</taxon>
        <taxon>Thermaceae</taxon>
        <taxon>Thermus</taxon>
    </lineage>
</organism>
<dbReference type="InterPro" id="IPR015815">
    <property type="entry name" value="HIBADH-related"/>
</dbReference>
<evidence type="ECO:0000256" key="2">
    <source>
        <dbReference type="ARBA" id="ARBA00023002"/>
    </source>
</evidence>
<dbReference type="Pfam" id="PF03446">
    <property type="entry name" value="NAD_binding_2"/>
    <property type="match status" value="1"/>
</dbReference>
<dbReference type="Proteomes" id="UP000297244">
    <property type="component" value="Unassembled WGS sequence"/>
</dbReference>
<dbReference type="InterPro" id="IPR013328">
    <property type="entry name" value="6PGD_dom2"/>
</dbReference>
<evidence type="ECO:0000259" key="4">
    <source>
        <dbReference type="SMART" id="SM01350"/>
    </source>
</evidence>
<dbReference type="Pfam" id="PF00393">
    <property type="entry name" value="6PGD"/>
    <property type="match status" value="1"/>
</dbReference>
<evidence type="ECO:0000256" key="3">
    <source>
        <dbReference type="ARBA" id="ARBA00023064"/>
    </source>
</evidence>
<dbReference type="SUPFAM" id="SSF48179">
    <property type="entry name" value="6-phosphogluconate dehydrogenase C-terminal domain-like"/>
    <property type="match status" value="1"/>
</dbReference>
<dbReference type="Gene3D" id="3.40.50.720">
    <property type="entry name" value="NAD(P)-binding Rossmann-like Domain"/>
    <property type="match status" value="1"/>
</dbReference>